<proteinExistence type="predicted"/>
<dbReference type="Proteomes" id="UP001595817">
    <property type="component" value="Unassembled WGS sequence"/>
</dbReference>
<dbReference type="PROSITE" id="PS51257">
    <property type="entry name" value="PROKAR_LIPOPROTEIN"/>
    <property type="match status" value="1"/>
</dbReference>
<reference evidence="2" key="1">
    <citation type="journal article" date="2019" name="Int. J. Syst. Evol. Microbiol.">
        <title>The Global Catalogue of Microorganisms (GCM) 10K type strain sequencing project: providing services to taxonomists for standard genome sequencing and annotation.</title>
        <authorList>
            <consortium name="The Broad Institute Genomics Platform"/>
            <consortium name="The Broad Institute Genome Sequencing Center for Infectious Disease"/>
            <person name="Wu L."/>
            <person name="Ma J."/>
        </authorList>
    </citation>
    <scope>NUCLEOTIDE SEQUENCE [LARGE SCALE GENOMIC DNA]</scope>
    <source>
        <strain evidence="2">CCUG 59778</strain>
    </source>
</reference>
<evidence type="ECO:0000313" key="1">
    <source>
        <dbReference type="EMBL" id="MFC4408877.1"/>
    </source>
</evidence>
<gene>
    <name evidence="1" type="ORF">ACFOZY_00365</name>
</gene>
<protein>
    <submittedName>
        <fullName evidence="1">Uncharacterized protein</fullName>
    </submittedName>
</protein>
<comment type="caution">
    <text evidence="1">The sequence shown here is derived from an EMBL/GenBank/DDBJ whole genome shotgun (WGS) entry which is preliminary data.</text>
</comment>
<accession>A0ABV8X3Q9</accession>
<name>A0ABV8X3Q9_9LACT</name>
<sequence>MMRRIVISILVLGLFVTGCSNEEAVMEVEVYTAEDIPFEDGTGRVTIAVEDINDDGSSVDGIIDIIVLAKGLKPTGNYKISFGESSQQGIVFGPEENVVIRFGTMDGKTSFQPNEQGELYVSMKNPLRVIHGKEVRVFVLENGKEVLRSEPFRVSNEIPD</sequence>
<dbReference type="RefSeq" id="WP_378151038.1">
    <property type="nucleotide sequence ID" value="NZ_JBHSEC010000001.1"/>
</dbReference>
<organism evidence="1 2">
    <name type="scientific">Chungangia koreensis</name>
    <dbReference type="NCBI Taxonomy" id="752657"/>
    <lineage>
        <taxon>Bacteria</taxon>
        <taxon>Bacillati</taxon>
        <taxon>Bacillota</taxon>
        <taxon>Bacilli</taxon>
        <taxon>Lactobacillales</taxon>
        <taxon>Chungangia</taxon>
    </lineage>
</organism>
<dbReference type="EMBL" id="JBHSEC010000001">
    <property type="protein sequence ID" value="MFC4408877.1"/>
    <property type="molecule type" value="Genomic_DNA"/>
</dbReference>
<keyword evidence="2" id="KW-1185">Reference proteome</keyword>
<evidence type="ECO:0000313" key="2">
    <source>
        <dbReference type="Proteomes" id="UP001595817"/>
    </source>
</evidence>